<keyword evidence="2" id="KW-1185">Reference proteome</keyword>
<dbReference type="Proteomes" id="UP000053105">
    <property type="component" value="Unassembled WGS sequence"/>
</dbReference>
<sequence>CHSTGSSLLRVLRKFPILGNSTPAVAVSPRRPTLSNYSASNLSNVSSLTVVAYEADERQQRRQQHV</sequence>
<proteinExistence type="predicted"/>
<evidence type="ECO:0000313" key="1">
    <source>
        <dbReference type="EMBL" id="KOX78086.1"/>
    </source>
</evidence>
<dbReference type="AlphaFoldDB" id="A0A0M9A7K1"/>
<gene>
    <name evidence="1" type="ORF">WN51_05975</name>
</gene>
<organism evidence="1 2">
    <name type="scientific">Melipona quadrifasciata</name>
    <dbReference type="NCBI Taxonomy" id="166423"/>
    <lineage>
        <taxon>Eukaryota</taxon>
        <taxon>Metazoa</taxon>
        <taxon>Ecdysozoa</taxon>
        <taxon>Arthropoda</taxon>
        <taxon>Hexapoda</taxon>
        <taxon>Insecta</taxon>
        <taxon>Pterygota</taxon>
        <taxon>Neoptera</taxon>
        <taxon>Endopterygota</taxon>
        <taxon>Hymenoptera</taxon>
        <taxon>Apocrita</taxon>
        <taxon>Aculeata</taxon>
        <taxon>Apoidea</taxon>
        <taxon>Anthophila</taxon>
        <taxon>Apidae</taxon>
        <taxon>Melipona</taxon>
    </lineage>
</organism>
<name>A0A0M9A7K1_9HYME</name>
<evidence type="ECO:0000313" key="2">
    <source>
        <dbReference type="Proteomes" id="UP000053105"/>
    </source>
</evidence>
<dbReference type="EMBL" id="KQ435727">
    <property type="protein sequence ID" value="KOX78086.1"/>
    <property type="molecule type" value="Genomic_DNA"/>
</dbReference>
<dbReference type="OrthoDB" id="10038550at2759"/>
<protein>
    <submittedName>
        <fullName evidence="1">Uncharacterized protein</fullName>
    </submittedName>
</protein>
<dbReference type="STRING" id="166423.A0A0M9A7K1"/>
<feature type="non-terminal residue" evidence="1">
    <location>
        <position position="1"/>
    </location>
</feature>
<accession>A0A0M9A7K1</accession>
<reference evidence="1 2" key="1">
    <citation type="submission" date="2015-07" db="EMBL/GenBank/DDBJ databases">
        <title>The genome of Melipona quadrifasciata.</title>
        <authorList>
            <person name="Pan H."/>
            <person name="Kapheim K."/>
        </authorList>
    </citation>
    <scope>NUCLEOTIDE SEQUENCE [LARGE SCALE GENOMIC DNA]</scope>
    <source>
        <strain evidence="1">0111107301</strain>
        <tissue evidence="1">Whole body</tissue>
    </source>
</reference>